<dbReference type="InterPro" id="IPR000182">
    <property type="entry name" value="GNAT_dom"/>
</dbReference>
<proteinExistence type="predicted"/>
<dbReference type="AlphaFoldDB" id="A0A1D7QLS6"/>
<dbReference type="SUPFAM" id="SSF55729">
    <property type="entry name" value="Acyl-CoA N-acyltransferases (Nat)"/>
    <property type="match status" value="1"/>
</dbReference>
<dbReference type="InterPro" id="IPR016181">
    <property type="entry name" value="Acyl_CoA_acyltransferase"/>
</dbReference>
<dbReference type="PROSITE" id="PS51186">
    <property type="entry name" value="GNAT"/>
    <property type="match status" value="1"/>
</dbReference>
<dbReference type="RefSeq" id="WP_069381272.1">
    <property type="nucleotide sequence ID" value="NZ_CP017141.1"/>
</dbReference>
<gene>
    <name evidence="2" type="ORF">BFS30_22095</name>
</gene>
<evidence type="ECO:0000313" key="3">
    <source>
        <dbReference type="Proteomes" id="UP000094313"/>
    </source>
</evidence>
<evidence type="ECO:0000313" key="2">
    <source>
        <dbReference type="EMBL" id="AOM79610.1"/>
    </source>
</evidence>
<dbReference type="InterPro" id="IPR051908">
    <property type="entry name" value="Ribosomal_N-acetyltransferase"/>
</dbReference>
<feature type="domain" description="N-acetyltransferase" evidence="1">
    <location>
        <begin position="21"/>
        <end position="174"/>
    </location>
</feature>
<sequence length="186" mass="20916">MKINIDENTRLELTAQQHAEGLFNAVDKNRAHLSEFLPWVGHMQSVANFSDYIRYCETLYEQGQEVSFVIISDEIPVGRIGLHHINAQNKCAAIGYWLAKSAEGKGIITKSCKALISYGFKEVGLQRIEIKAATGNLKSQAIPKKLNFTREGVLRQAELVNGQFLDLVLYAMLNEEWEQALLSFEG</sequence>
<protein>
    <submittedName>
        <fullName evidence="2">GNAT family N-acetyltransferase</fullName>
    </submittedName>
</protein>
<dbReference type="EMBL" id="CP017141">
    <property type="protein sequence ID" value="AOM79610.1"/>
    <property type="molecule type" value="Genomic_DNA"/>
</dbReference>
<dbReference type="GO" id="GO:1990189">
    <property type="term" value="F:protein N-terminal-serine acetyltransferase activity"/>
    <property type="evidence" value="ECO:0007669"/>
    <property type="project" value="TreeGrafter"/>
</dbReference>
<dbReference type="GO" id="GO:0005737">
    <property type="term" value="C:cytoplasm"/>
    <property type="evidence" value="ECO:0007669"/>
    <property type="project" value="TreeGrafter"/>
</dbReference>
<keyword evidence="3" id="KW-1185">Reference proteome</keyword>
<dbReference type="PANTHER" id="PTHR43441:SF11">
    <property type="entry name" value="RIBOSOMAL-PROTEIN-SERINE ACETYLTRANSFERASE"/>
    <property type="match status" value="1"/>
</dbReference>
<accession>A0A1D7QLS6</accession>
<evidence type="ECO:0000259" key="1">
    <source>
        <dbReference type="PROSITE" id="PS51186"/>
    </source>
</evidence>
<dbReference type="KEGG" id="psty:BFS30_22095"/>
<organism evidence="2 3">
    <name type="scientific">Pedobacter steynii</name>
    <dbReference type="NCBI Taxonomy" id="430522"/>
    <lineage>
        <taxon>Bacteria</taxon>
        <taxon>Pseudomonadati</taxon>
        <taxon>Bacteroidota</taxon>
        <taxon>Sphingobacteriia</taxon>
        <taxon>Sphingobacteriales</taxon>
        <taxon>Sphingobacteriaceae</taxon>
        <taxon>Pedobacter</taxon>
    </lineage>
</organism>
<reference evidence="2 3" key="1">
    <citation type="submission" date="2016-08" db="EMBL/GenBank/DDBJ databases">
        <authorList>
            <person name="Seilhamer J.J."/>
        </authorList>
    </citation>
    <scope>NUCLEOTIDE SEQUENCE [LARGE SCALE GENOMIC DNA]</scope>
    <source>
        <strain evidence="2 3">DX4</strain>
    </source>
</reference>
<dbReference type="Gene3D" id="3.40.630.30">
    <property type="match status" value="1"/>
</dbReference>
<dbReference type="Proteomes" id="UP000094313">
    <property type="component" value="Chromosome"/>
</dbReference>
<keyword evidence="2" id="KW-0808">Transferase</keyword>
<dbReference type="OrthoDB" id="9811523at2"/>
<dbReference type="PANTHER" id="PTHR43441">
    <property type="entry name" value="RIBOSOMAL-PROTEIN-SERINE ACETYLTRANSFERASE"/>
    <property type="match status" value="1"/>
</dbReference>
<dbReference type="GO" id="GO:0008999">
    <property type="term" value="F:protein-N-terminal-alanine acetyltransferase activity"/>
    <property type="evidence" value="ECO:0007669"/>
    <property type="project" value="TreeGrafter"/>
</dbReference>
<dbReference type="Pfam" id="PF13302">
    <property type="entry name" value="Acetyltransf_3"/>
    <property type="match status" value="1"/>
</dbReference>
<name>A0A1D7QLS6_9SPHI</name>